<evidence type="ECO:0000313" key="2">
    <source>
        <dbReference type="Proteomes" id="UP001168338"/>
    </source>
</evidence>
<comment type="caution">
    <text evidence="1">The sequence shown here is derived from an EMBL/GenBank/DDBJ whole genome shotgun (WGS) entry which is preliminary data.</text>
</comment>
<dbReference type="EMBL" id="VCYH01000005">
    <property type="protein sequence ID" value="MDN7025071.1"/>
    <property type="molecule type" value="Genomic_DNA"/>
</dbReference>
<reference evidence="1" key="1">
    <citation type="submission" date="2019-05" db="EMBL/GenBank/DDBJ databases">
        <title>Methanoculleus sp. FWC-SCC1, a methanogenic archaeon isolated from deep marine cold seep.</title>
        <authorList>
            <person name="Chen Y.-W."/>
            <person name="Chen S.-C."/>
            <person name="Teng N.-H."/>
            <person name="Lai M.-C."/>
        </authorList>
    </citation>
    <scope>NUCLEOTIDE SEQUENCE</scope>
    <source>
        <strain evidence="1">FWC-SCC1</strain>
    </source>
</reference>
<proteinExistence type="predicted"/>
<accession>A0ABT8MAW7</accession>
<dbReference type="Proteomes" id="UP001168338">
    <property type="component" value="Unassembled WGS sequence"/>
</dbReference>
<sequence length="64" mass="7328">MTSDTWECPRGHTFVRTVGYSCCFHEDRSELTPRIGEEQCRHCGDEVQEGCLLTVLAYFGEIEV</sequence>
<dbReference type="RefSeq" id="WP_301664204.1">
    <property type="nucleotide sequence ID" value="NZ_VCYH01000005.1"/>
</dbReference>
<name>A0ABT8MAW7_9EURY</name>
<protein>
    <submittedName>
        <fullName evidence="1">Uncharacterized protein</fullName>
    </submittedName>
</protein>
<gene>
    <name evidence="1" type="ORF">FGU65_09255</name>
</gene>
<keyword evidence="2" id="KW-1185">Reference proteome</keyword>
<evidence type="ECO:0000313" key="1">
    <source>
        <dbReference type="EMBL" id="MDN7025071.1"/>
    </source>
</evidence>
<organism evidence="1 2">
    <name type="scientific">Methanoculleus frigidifontis</name>
    <dbReference type="NCBI Taxonomy" id="2584085"/>
    <lineage>
        <taxon>Archaea</taxon>
        <taxon>Methanobacteriati</taxon>
        <taxon>Methanobacteriota</taxon>
        <taxon>Stenosarchaea group</taxon>
        <taxon>Methanomicrobia</taxon>
        <taxon>Methanomicrobiales</taxon>
        <taxon>Methanomicrobiaceae</taxon>
        <taxon>Methanoculleus</taxon>
    </lineage>
</organism>